<dbReference type="PROSITE" id="PS50109">
    <property type="entry name" value="HIS_KIN"/>
    <property type="match status" value="1"/>
</dbReference>
<evidence type="ECO:0000256" key="2">
    <source>
        <dbReference type="ARBA" id="ARBA00012438"/>
    </source>
</evidence>
<dbReference type="EMBL" id="RQGA01000010">
    <property type="protein sequence ID" value="TGL40316.1"/>
    <property type="molecule type" value="Genomic_DNA"/>
</dbReference>
<evidence type="ECO:0000256" key="5">
    <source>
        <dbReference type="ARBA" id="ARBA00022741"/>
    </source>
</evidence>
<dbReference type="NCBIfam" id="TIGR00229">
    <property type="entry name" value="sensory_box"/>
    <property type="match status" value="2"/>
</dbReference>
<evidence type="ECO:0000256" key="8">
    <source>
        <dbReference type="ARBA" id="ARBA00023026"/>
    </source>
</evidence>
<gene>
    <name evidence="12" type="ORF">EHQ49_09660</name>
</gene>
<dbReference type="Gene3D" id="3.30.450.20">
    <property type="entry name" value="PAS domain"/>
    <property type="match status" value="2"/>
</dbReference>
<evidence type="ECO:0000259" key="9">
    <source>
        <dbReference type="PROSITE" id="PS50109"/>
    </source>
</evidence>
<name>A0A4V3JP90_9LEPT</name>
<dbReference type="InterPro" id="IPR003594">
    <property type="entry name" value="HATPase_dom"/>
</dbReference>
<dbReference type="InterPro" id="IPR013655">
    <property type="entry name" value="PAS_fold_3"/>
</dbReference>
<reference evidence="12" key="1">
    <citation type="journal article" date="2019" name="PLoS Negl. Trop. Dis.">
        <title>Revisiting the worldwide diversity of Leptospira species in the environment.</title>
        <authorList>
            <person name="Vincent A.T."/>
            <person name="Schiettekatte O."/>
            <person name="Bourhy P."/>
            <person name="Veyrier F.J."/>
            <person name="Picardeau M."/>
        </authorList>
    </citation>
    <scope>NUCLEOTIDE SEQUENCE [LARGE SCALE GENOMIC DNA]</scope>
    <source>
        <strain evidence="12">201702692</strain>
    </source>
</reference>
<dbReference type="OrthoDB" id="9809348at2"/>
<protein>
    <recommendedName>
        <fullName evidence="2">histidine kinase</fullName>
        <ecNumber evidence="2">2.7.13.3</ecNumber>
    </recommendedName>
</protein>
<keyword evidence="7" id="KW-0067">ATP-binding</keyword>
<dbReference type="Gene3D" id="3.30.565.10">
    <property type="entry name" value="Histidine kinase-like ATPase, C-terminal domain"/>
    <property type="match status" value="1"/>
</dbReference>
<dbReference type="Pfam" id="PF08447">
    <property type="entry name" value="PAS_3"/>
    <property type="match status" value="1"/>
</dbReference>
<evidence type="ECO:0000259" key="11">
    <source>
        <dbReference type="PROSITE" id="PS50113"/>
    </source>
</evidence>
<dbReference type="InterPro" id="IPR011495">
    <property type="entry name" value="Sig_transdc_His_kin_sub2_dim/P"/>
</dbReference>
<dbReference type="InterPro" id="IPR000700">
    <property type="entry name" value="PAS-assoc_C"/>
</dbReference>
<keyword evidence="3" id="KW-0597">Phosphoprotein</keyword>
<dbReference type="GO" id="GO:0005524">
    <property type="term" value="F:ATP binding"/>
    <property type="evidence" value="ECO:0007669"/>
    <property type="project" value="UniProtKB-KW"/>
</dbReference>
<dbReference type="SMART" id="SM00091">
    <property type="entry name" value="PAS"/>
    <property type="match status" value="2"/>
</dbReference>
<dbReference type="RefSeq" id="WP_135578834.1">
    <property type="nucleotide sequence ID" value="NZ_RQGA01000010.1"/>
</dbReference>
<dbReference type="GO" id="GO:0004673">
    <property type="term" value="F:protein histidine kinase activity"/>
    <property type="evidence" value="ECO:0007669"/>
    <property type="project" value="UniProtKB-EC"/>
</dbReference>
<comment type="catalytic activity">
    <reaction evidence="1">
        <text>ATP + protein L-histidine = ADP + protein N-phospho-L-histidine.</text>
        <dbReference type="EC" id="2.7.13.3"/>
    </reaction>
</comment>
<evidence type="ECO:0000256" key="1">
    <source>
        <dbReference type="ARBA" id="ARBA00000085"/>
    </source>
</evidence>
<dbReference type="InterPro" id="IPR000014">
    <property type="entry name" value="PAS"/>
</dbReference>
<feature type="domain" description="Histidine kinase" evidence="9">
    <location>
        <begin position="294"/>
        <end position="485"/>
    </location>
</feature>
<keyword evidence="8" id="KW-0843">Virulence</keyword>
<evidence type="ECO:0000256" key="7">
    <source>
        <dbReference type="ARBA" id="ARBA00022840"/>
    </source>
</evidence>
<dbReference type="CDD" id="cd00130">
    <property type="entry name" value="PAS"/>
    <property type="match status" value="2"/>
</dbReference>
<feature type="domain" description="PAS" evidence="10">
    <location>
        <begin position="173"/>
        <end position="204"/>
    </location>
</feature>
<dbReference type="PROSITE" id="PS50113">
    <property type="entry name" value="PAC"/>
    <property type="match status" value="1"/>
</dbReference>
<dbReference type="Proteomes" id="UP000298125">
    <property type="component" value="Unassembled WGS sequence"/>
</dbReference>
<evidence type="ECO:0000259" key="10">
    <source>
        <dbReference type="PROSITE" id="PS50112"/>
    </source>
</evidence>
<dbReference type="PANTHER" id="PTHR41523:SF8">
    <property type="entry name" value="ETHYLENE RESPONSE SENSOR PROTEIN"/>
    <property type="match status" value="1"/>
</dbReference>
<dbReference type="PANTHER" id="PTHR41523">
    <property type="entry name" value="TWO-COMPONENT SYSTEM SENSOR PROTEIN"/>
    <property type="match status" value="1"/>
</dbReference>
<feature type="domain" description="PAC" evidence="11">
    <location>
        <begin position="231"/>
        <end position="283"/>
    </location>
</feature>
<dbReference type="InterPro" id="IPR035965">
    <property type="entry name" value="PAS-like_dom_sf"/>
</dbReference>
<keyword evidence="4" id="KW-0808">Transferase</keyword>
<dbReference type="InterPro" id="IPR005467">
    <property type="entry name" value="His_kinase_dom"/>
</dbReference>
<dbReference type="Pfam" id="PF02518">
    <property type="entry name" value="HATPase_c"/>
    <property type="match status" value="1"/>
</dbReference>
<dbReference type="SUPFAM" id="SSF55874">
    <property type="entry name" value="ATPase domain of HSP90 chaperone/DNA topoisomerase II/histidine kinase"/>
    <property type="match status" value="1"/>
</dbReference>
<keyword evidence="13" id="KW-1185">Reference proteome</keyword>
<feature type="domain" description="PAS" evidence="10">
    <location>
        <begin position="2"/>
        <end position="72"/>
    </location>
</feature>
<dbReference type="SMART" id="SM00387">
    <property type="entry name" value="HATPase_c"/>
    <property type="match status" value="1"/>
</dbReference>
<dbReference type="SMART" id="SM00086">
    <property type="entry name" value="PAC"/>
    <property type="match status" value="2"/>
</dbReference>
<dbReference type="Pfam" id="PF07568">
    <property type="entry name" value="HisKA_2"/>
    <property type="match status" value="1"/>
</dbReference>
<evidence type="ECO:0000256" key="6">
    <source>
        <dbReference type="ARBA" id="ARBA00022777"/>
    </source>
</evidence>
<dbReference type="InterPro" id="IPR036890">
    <property type="entry name" value="HATPase_C_sf"/>
</dbReference>
<keyword evidence="6" id="KW-0418">Kinase</keyword>
<keyword evidence="5" id="KW-0547">Nucleotide-binding</keyword>
<dbReference type="SUPFAM" id="SSF55785">
    <property type="entry name" value="PYP-like sensor domain (PAS domain)"/>
    <property type="match status" value="2"/>
</dbReference>
<dbReference type="InterPro" id="IPR001610">
    <property type="entry name" value="PAC"/>
</dbReference>
<dbReference type="PROSITE" id="PS50112">
    <property type="entry name" value="PAS"/>
    <property type="match status" value="2"/>
</dbReference>
<accession>A0A4V3JP90</accession>
<proteinExistence type="predicted"/>
<evidence type="ECO:0000313" key="12">
    <source>
        <dbReference type="EMBL" id="TGL40316.1"/>
    </source>
</evidence>
<organism evidence="12 13">
    <name type="scientific">Leptospira perdikensis</name>
    <dbReference type="NCBI Taxonomy" id="2484948"/>
    <lineage>
        <taxon>Bacteria</taxon>
        <taxon>Pseudomonadati</taxon>
        <taxon>Spirochaetota</taxon>
        <taxon>Spirochaetia</taxon>
        <taxon>Leptospirales</taxon>
        <taxon>Leptospiraceae</taxon>
        <taxon>Leptospira</taxon>
    </lineage>
</organism>
<evidence type="ECO:0000256" key="4">
    <source>
        <dbReference type="ARBA" id="ARBA00022679"/>
    </source>
</evidence>
<dbReference type="Pfam" id="PF13426">
    <property type="entry name" value="PAS_9"/>
    <property type="match status" value="1"/>
</dbReference>
<evidence type="ECO:0000313" key="13">
    <source>
        <dbReference type="Proteomes" id="UP000298125"/>
    </source>
</evidence>
<dbReference type="EC" id="2.7.13.3" evidence="2"/>
<evidence type="ECO:0000256" key="3">
    <source>
        <dbReference type="ARBA" id="ARBA00022553"/>
    </source>
</evidence>
<comment type="caution">
    <text evidence="12">The sequence shown here is derived from an EMBL/GenBank/DDBJ whole genome shotgun (WGS) entry which is preliminary data.</text>
</comment>
<dbReference type="AlphaFoldDB" id="A0A4V3JP90"/>
<sequence length="485" mass="56210">MFQTNYNDLLSDIPDLVCELDSSEKIRYVNSFHKHRLGYESHEIIGRSVDEFFHPEDRNELLTKISRLQTPGAETKGIWRIAHKEGYFLTFECRGKLQPDSEGNKRIVVIARDITEELGAEFKLHTKSISKTQITAELQPKASDLRHQSLFELKMSQFEFSQLKHAFDEHAIIAITDRGGQITYANDRFCEVSMYSREELIGNNHRLLNSGFHSPEFFGRMYHMIQNGYVWKGEIRNRTKTGSIYWVSATIVPLRSIDGSINRFFALHTLITRTIESEEKVSQLLQEKELLLQEVHHRIKNNLFSVYSLLKMQANFSDDEHLKEQFDEAAGRLRSMMALYDRLYRSQNRNAIDLKEYIPNLVVQILSTYSKNIHFDFISYEPVIVKPDIANNLGIILNELICNSVKHSFLSCDSGMIEIEIKKEEHQIQFVYQDNGEPLPDTFSLGNSEAGFGIKLMNLLVQQLKGKVELRPGQKVRFELLVPIR</sequence>